<comment type="caution">
    <text evidence="2">The sequence shown here is derived from an EMBL/GenBank/DDBJ whole genome shotgun (WGS) entry which is preliminary data.</text>
</comment>
<protein>
    <submittedName>
        <fullName evidence="2">Methyltransferase domain-containing protein</fullName>
    </submittedName>
</protein>
<dbReference type="EMBL" id="SDHX01000002">
    <property type="protein sequence ID" value="RXK53898.1"/>
    <property type="molecule type" value="Genomic_DNA"/>
</dbReference>
<organism evidence="2 3">
    <name type="scientific">Oleiharenicola lentus</name>
    <dbReference type="NCBI Taxonomy" id="2508720"/>
    <lineage>
        <taxon>Bacteria</taxon>
        <taxon>Pseudomonadati</taxon>
        <taxon>Verrucomicrobiota</taxon>
        <taxon>Opitutia</taxon>
        <taxon>Opitutales</taxon>
        <taxon>Opitutaceae</taxon>
        <taxon>Oleiharenicola</taxon>
    </lineage>
</organism>
<dbReference type="AlphaFoldDB" id="A0A4Q1C678"/>
<gene>
    <name evidence="2" type="ORF">ESB00_17300</name>
</gene>
<evidence type="ECO:0000259" key="1">
    <source>
        <dbReference type="Pfam" id="PF08241"/>
    </source>
</evidence>
<feature type="domain" description="Methyltransferase type 11" evidence="1">
    <location>
        <begin position="45"/>
        <end position="84"/>
    </location>
</feature>
<keyword evidence="3" id="KW-1185">Reference proteome</keyword>
<proteinExistence type="predicted"/>
<accession>A0A4Q1C678</accession>
<dbReference type="InterPro" id="IPR013216">
    <property type="entry name" value="Methyltransf_11"/>
</dbReference>
<dbReference type="OrthoDB" id="183942at2"/>
<reference evidence="2 3" key="1">
    <citation type="submission" date="2019-01" db="EMBL/GenBank/DDBJ databases">
        <title>Lacunisphaera sp. strain TWA-58.</title>
        <authorList>
            <person name="Chen W.-M."/>
        </authorList>
    </citation>
    <scope>NUCLEOTIDE SEQUENCE [LARGE SCALE GENOMIC DNA]</scope>
    <source>
        <strain evidence="2 3">TWA-58</strain>
    </source>
</reference>
<dbReference type="SUPFAM" id="SSF53335">
    <property type="entry name" value="S-adenosyl-L-methionine-dependent methyltransferases"/>
    <property type="match status" value="1"/>
</dbReference>
<dbReference type="Pfam" id="PF08241">
    <property type="entry name" value="Methyltransf_11"/>
    <property type="match status" value="1"/>
</dbReference>
<evidence type="ECO:0000313" key="3">
    <source>
        <dbReference type="Proteomes" id="UP000290218"/>
    </source>
</evidence>
<dbReference type="GO" id="GO:0032259">
    <property type="term" value="P:methylation"/>
    <property type="evidence" value="ECO:0007669"/>
    <property type="project" value="UniProtKB-KW"/>
</dbReference>
<dbReference type="InterPro" id="IPR029063">
    <property type="entry name" value="SAM-dependent_MTases_sf"/>
</dbReference>
<dbReference type="GO" id="GO:0008757">
    <property type="term" value="F:S-adenosylmethionine-dependent methyltransferase activity"/>
    <property type="evidence" value="ECO:0007669"/>
    <property type="project" value="InterPro"/>
</dbReference>
<dbReference type="Proteomes" id="UP000290218">
    <property type="component" value="Unassembled WGS sequence"/>
</dbReference>
<keyword evidence="2" id="KW-0808">Transferase</keyword>
<dbReference type="Gene3D" id="3.40.50.150">
    <property type="entry name" value="Vaccinia Virus protein VP39"/>
    <property type="match status" value="1"/>
</dbReference>
<evidence type="ECO:0000313" key="2">
    <source>
        <dbReference type="EMBL" id="RXK53898.1"/>
    </source>
</evidence>
<name>A0A4Q1C678_9BACT</name>
<sequence length="190" mass="21186">MQQEVTAGRPLRIVVGSAGITPEGWIQTDIEFLDLLKPSDWERFFRPNSIDAILAEHVWEHLTPDNGARAAAVCFTYLKPGGYLRLAVPDGFNPDPAYLNWVRPGGNGPGADDHKVLYDHESLVALLTAAGFAVELLEHFDRTGKFHHRDWAPADGMIHRSRRFDERNQGGRLAYTSLMVDARKPAARTA</sequence>
<keyword evidence="2" id="KW-0489">Methyltransferase</keyword>